<keyword evidence="2" id="KW-0378">Hydrolase</keyword>
<dbReference type="InterPro" id="IPR053145">
    <property type="entry name" value="AB_hydrolase_Est10"/>
</dbReference>
<dbReference type="InterPro" id="IPR029058">
    <property type="entry name" value="AB_hydrolase_fold"/>
</dbReference>
<reference evidence="3" key="1">
    <citation type="journal article" date="2019" name="Int. J. Syst. Evol. Microbiol.">
        <title>The Global Catalogue of Microorganisms (GCM) 10K type strain sequencing project: providing services to taxonomists for standard genome sequencing and annotation.</title>
        <authorList>
            <consortium name="The Broad Institute Genomics Platform"/>
            <consortium name="The Broad Institute Genome Sequencing Center for Infectious Disease"/>
            <person name="Wu L."/>
            <person name="Ma J."/>
        </authorList>
    </citation>
    <scope>NUCLEOTIDE SEQUENCE [LARGE SCALE GENOMIC DNA]</scope>
    <source>
        <strain evidence="3">KCTC 52344</strain>
    </source>
</reference>
<comment type="caution">
    <text evidence="2">The sequence shown here is derived from an EMBL/GenBank/DDBJ whole genome shotgun (WGS) entry which is preliminary data.</text>
</comment>
<dbReference type="GO" id="GO:0016787">
    <property type="term" value="F:hydrolase activity"/>
    <property type="evidence" value="ECO:0007669"/>
    <property type="project" value="UniProtKB-KW"/>
</dbReference>
<gene>
    <name evidence="2" type="ORF">ACFSR2_00255</name>
</gene>
<evidence type="ECO:0000313" key="3">
    <source>
        <dbReference type="Proteomes" id="UP001597510"/>
    </source>
</evidence>
<sequence length="360" mass="41916">MKQEILSEIMIYQGFKKAISIIALTFYLVSLGIAQERNAIFNEKQILNKYGFSLEKAKSQYFIISKTEDPKPVLIFIRGSDFAPLFVNGESIMFPFDIKKYQKDFNIVVLPKPGIPVFSDSTQSKFINETYTQGYYLDNSAQVPAQFVKNNNLQYYVDRYSEVIDYLRKQPYVQKDKIYLIGHSQGANVALSTALKNKRISKIALLATHVGDRFTEATRKIRNSEQQMRISSQEAQVQIDSLYKSYLDLYQNRDNNDKLFDSNTYFSYASFTFPNISTKLMALKTRALLVYGTNSVQDIDCDEFRYELIKKQKSNIIVKPYIGLDHNFFEIKEDKATGKMEKIYNWDKVFRDTVNWLKQN</sequence>
<dbReference type="Pfam" id="PF08840">
    <property type="entry name" value="BAAT_C"/>
    <property type="match status" value="1"/>
</dbReference>
<dbReference type="Proteomes" id="UP001597510">
    <property type="component" value="Unassembled WGS sequence"/>
</dbReference>
<evidence type="ECO:0000259" key="1">
    <source>
        <dbReference type="Pfam" id="PF08840"/>
    </source>
</evidence>
<accession>A0ABW5J1B3</accession>
<feature type="domain" description="BAAT/Acyl-CoA thioester hydrolase C-terminal" evidence="1">
    <location>
        <begin position="160"/>
        <end position="244"/>
    </location>
</feature>
<protein>
    <submittedName>
        <fullName evidence="2">Alpha/beta fold hydrolase</fullName>
    </submittedName>
</protein>
<name>A0ABW5J1B3_9BACT</name>
<dbReference type="SUPFAM" id="SSF53474">
    <property type="entry name" value="alpha/beta-Hydrolases"/>
    <property type="match status" value="1"/>
</dbReference>
<dbReference type="InterPro" id="IPR014940">
    <property type="entry name" value="BAAT_C"/>
</dbReference>
<dbReference type="RefSeq" id="WP_340238023.1">
    <property type="nucleotide sequence ID" value="NZ_JBBEWC010000009.1"/>
</dbReference>
<dbReference type="PANTHER" id="PTHR43265:SF1">
    <property type="entry name" value="ESTERASE ESTD"/>
    <property type="match status" value="1"/>
</dbReference>
<dbReference type="EMBL" id="JBHULC010000001">
    <property type="protein sequence ID" value="MFD2519294.1"/>
    <property type="molecule type" value="Genomic_DNA"/>
</dbReference>
<evidence type="ECO:0000313" key="2">
    <source>
        <dbReference type="EMBL" id="MFD2519294.1"/>
    </source>
</evidence>
<dbReference type="Gene3D" id="3.40.50.1820">
    <property type="entry name" value="alpha/beta hydrolase"/>
    <property type="match status" value="1"/>
</dbReference>
<proteinExistence type="predicted"/>
<keyword evidence="3" id="KW-1185">Reference proteome</keyword>
<dbReference type="PANTHER" id="PTHR43265">
    <property type="entry name" value="ESTERASE ESTD"/>
    <property type="match status" value="1"/>
</dbReference>
<organism evidence="2 3">
    <name type="scientific">Emticicia soli</name>
    <dbReference type="NCBI Taxonomy" id="2027878"/>
    <lineage>
        <taxon>Bacteria</taxon>
        <taxon>Pseudomonadati</taxon>
        <taxon>Bacteroidota</taxon>
        <taxon>Cytophagia</taxon>
        <taxon>Cytophagales</taxon>
        <taxon>Leadbetterellaceae</taxon>
        <taxon>Emticicia</taxon>
    </lineage>
</organism>